<dbReference type="EMBL" id="SMAO01000002">
    <property type="protein sequence ID" value="TCT22725.1"/>
    <property type="molecule type" value="Genomic_DNA"/>
</dbReference>
<evidence type="ECO:0000313" key="2">
    <source>
        <dbReference type="Proteomes" id="UP000295717"/>
    </source>
</evidence>
<organism evidence="1 2">
    <name type="scientific">Thiobaca trueperi</name>
    <dbReference type="NCBI Taxonomy" id="127458"/>
    <lineage>
        <taxon>Bacteria</taxon>
        <taxon>Pseudomonadati</taxon>
        <taxon>Pseudomonadota</taxon>
        <taxon>Gammaproteobacteria</taxon>
        <taxon>Chromatiales</taxon>
        <taxon>Chromatiaceae</taxon>
        <taxon>Thiobaca</taxon>
    </lineage>
</organism>
<accession>A0A4R3N1L5</accession>
<dbReference type="SUPFAM" id="SSF52540">
    <property type="entry name" value="P-loop containing nucleoside triphosphate hydrolases"/>
    <property type="match status" value="1"/>
</dbReference>
<reference evidence="1 2" key="1">
    <citation type="submission" date="2019-03" db="EMBL/GenBank/DDBJ databases">
        <title>Genomic Encyclopedia of Type Strains, Phase IV (KMG-IV): sequencing the most valuable type-strain genomes for metagenomic binning, comparative biology and taxonomic classification.</title>
        <authorList>
            <person name="Goeker M."/>
        </authorList>
    </citation>
    <scope>NUCLEOTIDE SEQUENCE [LARGE SCALE GENOMIC DNA]</scope>
    <source>
        <strain evidence="1 2">DSM 13587</strain>
    </source>
</reference>
<dbReference type="RefSeq" id="WP_132975811.1">
    <property type="nucleotide sequence ID" value="NZ_SMAO01000002.1"/>
</dbReference>
<sequence>MTNLDALPAITRLYQQCEPTESIKPADPRWVNFDPVRGDENVVALYARSLRRTRPAHWDYKLFTGHRGVGKTSELYRLQGMLETPEGDRKGFIVVFCDVSEGLDVNDLDFPDLLVFVAAQLQTQIAARRLPGFSPVNTYLKRVWDDICGLLGKEIDIKGGEVEGGFGKLAVELRNRPNARRELRAAVEMHSTSLLRAVNDLLGAAEAAARQAGHDGLVLIIDGLDKLVRRDCGDGTNTHERLFIDRSEHLASLRVHTVYTVPISLIYSPRVGQLEQTFGEYNTPVSMIRLRPCRDQEIRPDSPGMAKMREMVEKRCTVAGTSLEQAFDSTDTLNHLCTMSGGHPRHLMTFIQAACNELDDLPITRPAADKAIRKYANALRREVPDAAWDVLPNFGQPQRDIPKDDLHQQLLFLLFVFEYMNGDIWYEINPVLRTLERFRQS</sequence>
<gene>
    <name evidence="1" type="ORF">EDC35_10256</name>
</gene>
<evidence type="ECO:0000313" key="1">
    <source>
        <dbReference type="EMBL" id="TCT22725.1"/>
    </source>
</evidence>
<protein>
    <recommendedName>
        <fullName evidence="3">AAA ATPase-like protein</fullName>
    </recommendedName>
</protein>
<proteinExistence type="predicted"/>
<evidence type="ECO:0008006" key="3">
    <source>
        <dbReference type="Google" id="ProtNLM"/>
    </source>
</evidence>
<name>A0A4R3N1L5_9GAMM</name>
<dbReference type="OrthoDB" id="9795573at2"/>
<dbReference type="Proteomes" id="UP000295717">
    <property type="component" value="Unassembled WGS sequence"/>
</dbReference>
<dbReference type="InterPro" id="IPR027417">
    <property type="entry name" value="P-loop_NTPase"/>
</dbReference>
<comment type="caution">
    <text evidence="1">The sequence shown here is derived from an EMBL/GenBank/DDBJ whole genome shotgun (WGS) entry which is preliminary data.</text>
</comment>
<dbReference type="AlphaFoldDB" id="A0A4R3N1L5"/>
<keyword evidence="2" id="KW-1185">Reference proteome</keyword>